<gene>
    <name evidence="1" type="ORF">CEXT_276261</name>
</gene>
<dbReference type="EMBL" id="BPLR01018563">
    <property type="protein sequence ID" value="GIZ00587.1"/>
    <property type="molecule type" value="Genomic_DNA"/>
</dbReference>
<dbReference type="AlphaFoldDB" id="A0AAV4XZU2"/>
<dbReference type="Proteomes" id="UP001054945">
    <property type="component" value="Unassembled WGS sequence"/>
</dbReference>
<reference evidence="1 2" key="1">
    <citation type="submission" date="2021-06" db="EMBL/GenBank/DDBJ databases">
        <title>Caerostris extrusa draft genome.</title>
        <authorList>
            <person name="Kono N."/>
            <person name="Arakawa K."/>
        </authorList>
    </citation>
    <scope>NUCLEOTIDE SEQUENCE [LARGE SCALE GENOMIC DNA]</scope>
</reference>
<keyword evidence="2" id="KW-1185">Reference proteome</keyword>
<evidence type="ECO:0000313" key="1">
    <source>
        <dbReference type="EMBL" id="GIZ00587.1"/>
    </source>
</evidence>
<sequence length="117" mass="13541">MAFREDLLLILHLSVVWRKICNIAHLLAKEGTSDIPTSNDSLTFSAIYLKINKQLWKLIRLSPDRIGWLQVVLPLTFKANKDHVPERSRPRIVGLQVNILSASLLIWDKTFSYLYQL</sequence>
<protein>
    <submittedName>
        <fullName evidence="1">Uncharacterized protein</fullName>
    </submittedName>
</protein>
<organism evidence="1 2">
    <name type="scientific">Caerostris extrusa</name>
    <name type="common">Bark spider</name>
    <name type="synonym">Caerostris bankana</name>
    <dbReference type="NCBI Taxonomy" id="172846"/>
    <lineage>
        <taxon>Eukaryota</taxon>
        <taxon>Metazoa</taxon>
        <taxon>Ecdysozoa</taxon>
        <taxon>Arthropoda</taxon>
        <taxon>Chelicerata</taxon>
        <taxon>Arachnida</taxon>
        <taxon>Araneae</taxon>
        <taxon>Araneomorphae</taxon>
        <taxon>Entelegynae</taxon>
        <taxon>Araneoidea</taxon>
        <taxon>Araneidae</taxon>
        <taxon>Caerostris</taxon>
    </lineage>
</organism>
<proteinExistence type="predicted"/>
<evidence type="ECO:0000313" key="2">
    <source>
        <dbReference type="Proteomes" id="UP001054945"/>
    </source>
</evidence>
<comment type="caution">
    <text evidence="1">The sequence shown here is derived from an EMBL/GenBank/DDBJ whole genome shotgun (WGS) entry which is preliminary data.</text>
</comment>
<name>A0AAV4XZU2_CAEEX</name>
<accession>A0AAV4XZU2</accession>